<proteinExistence type="predicted"/>
<gene>
    <name evidence="1" type="ORF">RHMOL_Rhmol05G0148400</name>
</gene>
<sequence length="299" mass="34215">MDETLVPSDPQPTDEVMNEVQKNPNKNPSESESDSDDSDDEAQQTVQIETLEIELSNNPANYDAHVQYIRALRKKGDIEKLRKAREAMSELFPLSPAMWQDWAKDEASLGSGSESFPEIEKLYERGVFDYLSVSLWCDYLNFVQEHEPSVRECSPVGILKARDLFERALTAAGLHVAEGHRIWEAYREFEQAIFYTIDATDVEAREKQIQRIRHIFHRQMSIPHGELRSTLVAYKSWEAEHGTVPDANSGELDGVSSYVASAYRKASEMLNARVLFEERVSRLDVPDVERLKEYVVCIL</sequence>
<reference evidence="1" key="1">
    <citation type="submission" date="2022-02" db="EMBL/GenBank/DDBJ databases">
        <title>Plant Genome Project.</title>
        <authorList>
            <person name="Zhang R.-G."/>
        </authorList>
    </citation>
    <scope>NUCLEOTIDE SEQUENCE</scope>
    <source>
        <strain evidence="1">AT1</strain>
    </source>
</reference>
<evidence type="ECO:0000313" key="2">
    <source>
        <dbReference type="Proteomes" id="UP001062846"/>
    </source>
</evidence>
<comment type="caution">
    <text evidence="1">The sequence shown here is derived from an EMBL/GenBank/DDBJ whole genome shotgun (WGS) entry which is preliminary data.</text>
</comment>
<dbReference type="EMBL" id="CM046392">
    <property type="protein sequence ID" value="KAI8555105.1"/>
    <property type="molecule type" value="Genomic_DNA"/>
</dbReference>
<accession>A0ACC0NPC8</accession>
<protein>
    <submittedName>
        <fullName evidence="1">Uncharacterized protein</fullName>
    </submittedName>
</protein>
<dbReference type="Proteomes" id="UP001062846">
    <property type="component" value="Chromosome 5"/>
</dbReference>
<organism evidence="1 2">
    <name type="scientific">Rhododendron molle</name>
    <name type="common">Chinese azalea</name>
    <name type="synonym">Azalea mollis</name>
    <dbReference type="NCBI Taxonomy" id="49168"/>
    <lineage>
        <taxon>Eukaryota</taxon>
        <taxon>Viridiplantae</taxon>
        <taxon>Streptophyta</taxon>
        <taxon>Embryophyta</taxon>
        <taxon>Tracheophyta</taxon>
        <taxon>Spermatophyta</taxon>
        <taxon>Magnoliopsida</taxon>
        <taxon>eudicotyledons</taxon>
        <taxon>Gunneridae</taxon>
        <taxon>Pentapetalae</taxon>
        <taxon>asterids</taxon>
        <taxon>Ericales</taxon>
        <taxon>Ericaceae</taxon>
        <taxon>Ericoideae</taxon>
        <taxon>Rhodoreae</taxon>
        <taxon>Rhododendron</taxon>
    </lineage>
</organism>
<name>A0ACC0NPC8_RHOML</name>
<keyword evidence="2" id="KW-1185">Reference proteome</keyword>
<evidence type="ECO:0000313" key="1">
    <source>
        <dbReference type="EMBL" id="KAI8555105.1"/>
    </source>
</evidence>